<sequence>MNQPLSMRTVASMVLVAFLWAICFPFIVVGLPDAPPLLFSALRALLAGVCLVLIALKKGRRARYSPRQFLVLAIIGFSYTGMGFGGMFLGAGKVGPGLATVLANAQPIFAAILSIFFLREVVTGRLFAGLVLSFLGVVVLAMPELEFGNARFLGALYVLVGAIGTAIGNVLLKYQAGSDDIYWSMGIQLIFGSMFLGGASVVMGEGLEINWTWSFATAVFFLAIPATALMVVLWYALLARAHLSRLNPFTFLTPAFGLVIGVLLFDETFTLAEVVGIGITFVGLVIVVKAPSVVNAPGTIGSHQ</sequence>
<feature type="transmembrane region" description="Helical" evidence="6">
    <location>
        <begin position="68"/>
        <end position="91"/>
    </location>
</feature>
<feature type="transmembrane region" description="Helical" evidence="6">
    <location>
        <begin position="154"/>
        <end position="172"/>
    </location>
</feature>
<name>A0ABV4WC65_9GAMM</name>
<evidence type="ECO:0000256" key="1">
    <source>
        <dbReference type="ARBA" id="ARBA00004141"/>
    </source>
</evidence>
<feature type="transmembrane region" description="Helical" evidence="6">
    <location>
        <begin position="12"/>
        <end position="31"/>
    </location>
</feature>
<keyword evidence="9" id="KW-1185">Reference proteome</keyword>
<evidence type="ECO:0000313" key="9">
    <source>
        <dbReference type="Proteomes" id="UP001576762"/>
    </source>
</evidence>
<gene>
    <name evidence="8" type="ORF">ACE05E_19985</name>
</gene>
<evidence type="ECO:0000313" key="8">
    <source>
        <dbReference type="EMBL" id="MFB2717757.1"/>
    </source>
</evidence>
<keyword evidence="4 6" id="KW-1133">Transmembrane helix</keyword>
<dbReference type="SUPFAM" id="SSF103481">
    <property type="entry name" value="Multidrug resistance efflux transporter EmrE"/>
    <property type="match status" value="2"/>
</dbReference>
<dbReference type="InterPro" id="IPR037185">
    <property type="entry name" value="EmrE-like"/>
</dbReference>
<feature type="transmembrane region" description="Helical" evidence="6">
    <location>
        <begin position="125"/>
        <end position="142"/>
    </location>
</feature>
<feature type="domain" description="EamA" evidence="7">
    <location>
        <begin position="10"/>
        <end position="141"/>
    </location>
</feature>
<evidence type="ECO:0000259" key="7">
    <source>
        <dbReference type="Pfam" id="PF00892"/>
    </source>
</evidence>
<evidence type="ECO:0000256" key="4">
    <source>
        <dbReference type="ARBA" id="ARBA00022989"/>
    </source>
</evidence>
<dbReference type="RefSeq" id="WP_374816078.1">
    <property type="nucleotide sequence ID" value="NZ_JBHFLD010000045.1"/>
</dbReference>
<feature type="transmembrane region" description="Helical" evidence="6">
    <location>
        <begin position="37"/>
        <end position="56"/>
    </location>
</feature>
<feature type="domain" description="EamA" evidence="7">
    <location>
        <begin position="153"/>
        <end position="288"/>
    </location>
</feature>
<evidence type="ECO:0000256" key="6">
    <source>
        <dbReference type="SAM" id="Phobius"/>
    </source>
</evidence>
<evidence type="ECO:0000256" key="5">
    <source>
        <dbReference type="ARBA" id="ARBA00023136"/>
    </source>
</evidence>
<dbReference type="InterPro" id="IPR000620">
    <property type="entry name" value="EamA_dom"/>
</dbReference>
<dbReference type="Proteomes" id="UP001576762">
    <property type="component" value="Unassembled WGS sequence"/>
</dbReference>
<dbReference type="PANTHER" id="PTHR32322">
    <property type="entry name" value="INNER MEMBRANE TRANSPORTER"/>
    <property type="match status" value="1"/>
</dbReference>
<evidence type="ECO:0000256" key="2">
    <source>
        <dbReference type="ARBA" id="ARBA00007362"/>
    </source>
</evidence>
<feature type="transmembrane region" description="Helical" evidence="6">
    <location>
        <begin position="271"/>
        <end position="288"/>
    </location>
</feature>
<feature type="transmembrane region" description="Helical" evidence="6">
    <location>
        <begin position="215"/>
        <end position="237"/>
    </location>
</feature>
<keyword evidence="3 6" id="KW-0812">Transmembrane</keyword>
<comment type="similarity">
    <text evidence="2">Belongs to the EamA transporter family.</text>
</comment>
<reference evidence="8 9" key="1">
    <citation type="submission" date="2024-09" db="EMBL/GenBank/DDBJ databases">
        <title>Draft genome sequences of 6 high pH adapted Marinobacter shengliensis sp. isolated from Mariana forearc serpentinite mud volcanoes.</title>
        <authorList>
            <person name="Elkassas S."/>
            <person name="Serres M."/>
            <person name="Michael N."/>
            <person name="Amina P."/>
            <person name="Teodora Z."/>
            <person name="Julie H."/>
        </authorList>
    </citation>
    <scope>NUCLEOTIDE SEQUENCE [LARGE SCALE GENOMIC DNA]</scope>
    <source>
        <strain evidence="8 9">EB4</strain>
    </source>
</reference>
<accession>A0ABV4WC65</accession>
<comment type="subcellular location">
    <subcellularLocation>
        <location evidence="1">Membrane</location>
        <topology evidence="1">Multi-pass membrane protein</topology>
    </subcellularLocation>
</comment>
<proteinExistence type="inferred from homology"/>
<feature type="transmembrane region" description="Helical" evidence="6">
    <location>
        <begin position="249"/>
        <end position="265"/>
    </location>
</feature>
<feature type="transmembrane region" description="Helical" evidence="6">
    <location>
        <begin position="97"/>
        <end position="118"/>
    </location>
</feature>
<comment type="caution">
    <text evidence="8">The sequence shown here is derived from an EMBL/GenBank/DDBJ whole genome shotgun (WGS) entry which is preliminary data.</text>
</comment>
<keyword evidence="5 6" id="KW-0472">Membrane</keyword>
<feature type="transmembrane region" description="Helical" evidence="6">
    <location>
        <begin position="181"/>
        <end position="203"/>
    </location>
</feature>
<dbReference type="EMBL" id="JBHFLD010000045">
    <property type="protein sequence ID" value="MFB2717757.1"/>
    <property type="molecule type" value="Genomic_DNA"/>
</dbReference>
<dbReference type="InterPro" id="IPR050638">
    <property type="entry name" value="AA-Vitamin_Transporters"/>
</dbReference>
<evidence type="ECO:0000256" key="3">
    <source>
        <dbReference type="ARBA" id="ARBA00022692"/>
    </source>
</evidence>
<dbReference type="Pfam" id="PF00892">
    <property type="entry name" value="EamA"/>
    <property type="match status" value="2"/>
</dbReference>
<organism evidence="8 9">
    <name type="scientific">Marinobacter shengliensis</name>
    <dbReference type="NCBI Taxonomy" id="1389223"/>
    <lineage>
        <taxon>Bacteria</taxon>
        <taxon>Pseudomonadati</taxon>
        <taxon>Pseudomonadota</taxon>
        <taxon>Gammaproteobacteria</taxon>
        <taxon>Pseudomonadales</taxon>
        <taxon>Marinobacteraceae</taxon>
        <taxon>Marinobacter</taxon>
    </lineage>
</organism>
<protein>
    <submittedName>
        <fullName evidence="8">DMT family transporter</fullName>
    </submittedName>
</protein>
<dbReference type="PANTHER" id="PTHR32322:SF2">
    <property type="entry name" value="EAMA DOMAIN-CONTAINING PROTEIN"/>
    <property type="match status" value="1"/>
</dbReference>